<dbReference type="EMBL" id="KN834796">
    <property type="protein sequence ID" value="KIK56578.1"/>
    <property type="molecule type" value="Genomic_DNA"/>
</dbReference>
<protein>
    <recommendedName>
        <fullName evidence="3">GATA-type domain-containing protein</fullName>
    </recommendedName>
</protein>
<feature type="region of interest" description="Disordered" evidence="2">
    <location>
        <begin position="230"/>
        <end position="343"/>
    </location>
</feature>
<dbReference type="OrthoDB" id="2842236at2759"/>
<dbReference type="HOGENOM" id="CLU_809052_0_0_1"/>
<feature type="compositionally biased region" description="Polar residues" evidence="2">
    <location>
        <begin position="259"/>
        <end position="268"/>
    </location>
</feature>
<keyword evidence="1" id="KW-0862">Zinc</keyword>
<feature type="compositionally biased region" description="Low complexity" evidence="2">
    <location>
        <begin position="323"/>
        <end position="343"/>
    </location>
</feature>
<reference evidence="4 5" key="1">
    <citation type="submission" date="2014-04" db="EMBL/GenBank/DDBJ databases">
        <title>Evolutionary Origins and Diversification of the Mycorrhizal Mutualists.</title>
        <authorList>
            <consortium name="DOE Joint Genome Institute"/>
            <consortium name="Mycorrhizal Genomics Consortium"/>
            <person name="Kohler A."/>
            <person name="Kuo A."/>
            <person name="Nagy L.G."/>
            <person name="Floudas D."/>
            <person name="Copeland A."/>
            <person name="Barry K.W."/>
            <person name="Cichocki N."/>
            <person name="Veneault-Fourrey C."/>
            <person name="LaButti K."/>
            <person name="Lindquist E.A."/>
            <person name="Lipzen A."/>
            <person name="Lundell T."/>
            <person name="Morin E."/>
            <person name="Murat C."/>
            <person name="Riley R."/>
            <person name="Ohm R."/>
            <person name="Sun H."/>
            <person name="Tunlid A."/>
            <person name="Henrissat B."/>
            <person name="Grigoriev I.V."/>
            <person name="Hibbett D.S."/>
            <person name="Martin F."/>
        </authorList>
    </citation>
    <scope>NUCLEOTIDE SEQUENCE [LARGE SCALE GENOMIC DNA]</scope>
    <source>
        <strain evidence="4 5">FD-317 M1</strain>
    </source>
</reference>
<proteinExistence type="predicted"/>
<keyword evidence="1" id="KW-0863">Zinc-finger</keyword>
<sequence>MPENQELIQRLADYLRFNDSNGYTYAYFDLSSFPHREISHVHPPEHQFEDVASVDRSSGSTSLTQHTPPHAHTSLDYCSQPQAYYSQPPPPLNHHHGHQGYEVFQSSYAAPNVPPPMTGAPPVGMGMATGGMATRGMPSTREPYGLHKPRYRSGVMPVNFPATTPELSDQVGKRCFNCCTTHTVLWRRSKLNPGKKLCNQCGLIERAYLRSRPEQEGGPLATSALQSLSLPSAPHTESSPRAQQSQHSKSASQDASSSNTLPPYSFSYSHRPHPSLAHLNSVSSAPSFNSSIELKGEDSHKSPIWQDRVSPPISERSPPPGGSSPVLWPVSAGSVASAESSRS</sequence>
<dbReference type="InterPro" id="IPR000679">
    <property type="entry name" value="Znf_GATA"/>
</dbReference>
<evidence type="ECO:0000256" key="2">
    <source>
        <dbReference type="SAM" id="MobiDB-lite"/>
    </source>
</evidence>
<feature type="region of interest" description="Disordered" evidence="2">
    <location>
        <begin position="51"/>
        <end position="98"/>
    </location>
</feature>
<accession>A0A0D0CMW2</accession>
<feature type="domain" description="GATA-type" evidence="3">
    <location>
        <begin position="169"/>
        <end position="213"/>
    </location>
</feature>
<dbReference type="GO" id="GO:0006355">
    <property type="term" value="P:regulation of DNA-templated transcription"/>
    <property type="evidence" value="ECO:0007669"/>
    <property type="project" value="InterPro"/>
</dbReference>
<evidence type="ECO:0000313" key="5">
    <source>
        <dbReference type="Proteomes" id="UP000053593"/>
    </source>
</evidence>
<dbReference type="GO" id="GO:0008270">
    <property type="term" value="F:zinc ion binding"/>
    <property type="evidence" value="ECO:0007669"/>
    <property type="project" value="UniProtKB-KW"/>
</dbReference>
<gene>
    <name evidence="4" type="ORF">GYMLUDRAFT_61850</name>
</gene>
<dbReference type="Pfam" id="PF00320">
    <property type="entry name" value="GATA"/>
    <property type="match status" value="1"/>
</dbReference>
<dbReference type="AlphaFoldDB" id="A0A0D0CMW2"/>
<evidence type="ECO:0000256" key="1">
    <source>
        <dbReference type="PROSITE-ProRule" id="PRU00094"/>
    </source>
</evidence>
<dbReference type="PROSITE" id="PS50114">
    <property type="entry name" value="GATA_ZN_FINGER_2"/>
    <property type="match status" value="1"/>
</dbReference>
<dbReference type="SMART" id="SM00401">
    <property type="entry name" value="ZnF_GATA"/>
    <property type="match status" value="1"/>
</dbReference>
<feature type="compositionally biased region" description="Polar residues" evidence="2">
    <location>
        <begin position="55"/>
        <end position="67"/>
    </location>
</feature>
<evidence type="ECO:0000313" key="4">
    <source>
        <dbReference type="EMBL" id="KIK56578.1"/>
    </source>
</evidence>
<dbReference type="GO" id="GO:0043565">
    <property type="term" value="F:sequence-specific DNA binding"/>
    <property type="evidence" value="ECO:0007669"/>
    <property type="project" value="InterPro"/>
</dbReference>
<keyword evidence="5" id="KW-1185">Reference proteome</keyword>
<feature type="compositionally biased region" description="Low complexity" evidence="2">
    <location>
        <begin position="242"/>
        <end position="258"/>
    </location>
</feature>
<organism evidence="4 5">
    <name type="scientific">Collybiopsis luxurians FD-317 M1</name>
    <dbReference type="NCBI Taxonomy" id="944289"/>
    <lineage>
        <taxon>Eukaryota</taxon>
        <taxon>Fungi</taxon>
        <taxon>Dikarya</taxon>
        <taxon>Basidiomycota</taxon>
        <taxon>Agaricomycotina</taxon>
        <taxon>Agaricomycetes</taxon>
        <taxon>Agaricomycetidae</taxon>
        <taxon>Agaricales</taxon>
        <taxon>Marasmiineae</taxon>
        <taxon>Omphalotaceae</taxon>
        <taxon>Collybiopsis</taxon>
        <taxon>Collybiopsis luxurians</taxon>
    </lineage>
</organism>
<dbReference type="Gene3D" id="3.30.50.10">
    <property type="entry name" value="Erythroid Transcription Factor GATA-1, subunit A"/>
    <property type="match status" value="1"/>
</dbReference>
<name>A0A0D0CMW2_9AGAR</name>
<dbReference type="CDD" id="cd00202">
    <property type="entry name" value="ZnF_GATA"/>
    <property type="match status" value="1"/>
</dbReference>
<feature type="compositionally biased region" description="Low complexity" evidence="2">
    <location>
        <begin position="281"/>
        <end position="291"/>
    </location>
</feature>
<evidence type="ECO:0000259" key="3">
    <source>
        <dbReference type="PROSITE" id="PS50114"/>
    </source>
</evidence>
<keyword evidence="1" id="KW-0479">Metal-binding</keyword>
<dbReference type="InterPro" id="IPR013088">
    <property type="entry name" value="Znf_NHR/GATA"/>
</dbReference>
<dbReference type="SUPFAM" id="SSF57716">
    <property type="entry name" value="Glucocorticoid receptor-like (DNA-binding domain)"/>
    <property type="match status" value="1"/>
</dbReference>
<dbReference type="Proteomes" id="UP000053593">
    <property type="component" value="Unassembled WGS sequence"/>
</dbReference>